<comment type="similarity">
    <text evidence="2">Belongs to the glycosyl hydrolase 3 family.</text>
</comment>
<evidence type="ECO:0000256" key="2">
    <source>
        <dbReference type="ARBA" id="ARBA00005336"/>
    </source>
</evidence>
<dbReference type="Gene3D" id="3.40.50.1700">
    <property type="entry name" value="Glycoside hydrolase family 3 C-terminal domain"/>
    <property type="match status" value="1"/>
</dbReference>
<feature type="domain" description="Glycoside hydrolase family 3 N-terminal" evidence="7">
    <location>
        <begin position="131"/>
        <end position="462"/>
    </location>
</feature>
<dbReference type="Pfam" id="PF01915">
    <property type="entry name" value="Glyco_hydro_3_C"/>
    <property type="match status" value="1"/>
</dbReference>
<dbReference type="Gene3D" id="3.20.20.300">
    <property type="entry name" value="Glycoside hydrolase, family 3, N-terminal domain"/>
    <property type="match status" value="1"/>
</dbReference>
<dbReference type="PANTHER" id="PTHR30620:SF16">
    <property type="entry name" value="LYSOSOMAL BETA GLUCOSIDASE"/>
    <property type="match status" value="1"/>
</dbReference>
<dbReference type="STRING" id="1610493.RPIT_02945"/>
<dbReference type="GO" id="GO:0008422">
    <property type="term" value="F:beta-glucosidase activity"/>
    <property type="evidence" value="ECO:0007669"/>
    <property type="project" value="UniProtKB-EC"/>
</dbReference>
<dbReference type="EC" id="3.2.1.21" evidence="3"/>
<gene>
    <name evidence="9" type="ORF">RPIT_02945</name>
</gene>
<dbReference type="RefSeq" id="WP_077340451.1">
    <property type="nucleotide sequence ID" value="NZ_CP019605.1"/>
</dbReference>
<evidence type="ECO:0000256" key="4">
    <source>
        <dbReference type="ARBA" id="ARBA00022729"/>
    </source>
</evidence>
<dbReference type="GO" id="GO:0009251">
    <property type="term" value="P:glucan catabolic process"/>
    <property type="evidence" value="ECO:0007669"/>
    <property type="project" value="TreeGrafter"/>
</dbReference>
<keyword evidence="4" id="KW-0732">Signal</keyword>
<dbReference type="EMBL" id="CP019605">
    <property type="protein sequence ID" value="AQP43899.1"/>
    <property type="molecule type" value="Genomic_DNA"/>
</dbReference>
<dbReference type="InterPro" id="IPR036881">
    <property type="entry name" value="Glyco_hydro_3_C_sf"/>
</dbReference>
<keyword evidence="10" id="KW-1185">Reference proteome</keyword>
<name>A0A1Q2CCQ6_9ACTN</name>
<dbReference type="PANTHER" id="PTHR30620">
    <property type="entry name" value="PERIPLASMIC BETA-GLUCOSIDASE-RELATED"/>
    <property type="match status" value="1"/>
</dbReference>
<dbReference type="InterPro" id="IPR001764">
    <property type="entry name" value="Glyco_hydro_3_N"/>
</dbReference>
<proteinExistence type="inferred from homology"/>
<dbReference type="InterPro" id="IPR017853">
    <property type="entry name" value="GH"/>
</dbReference>
<dbReference type="Proteomes" id="UP000188324">
    <property type="component" value="Chromosome"/>
</dbReference>
<evidence type="ECO:0000313" key="10">
    <source>
        <dbReference type="Proteomes" id="UP000188324"/>
    </source>
</evidence>
<evidence type="ECO:0000259" key="8">
    <source>
        <dbReference type="Pfam" id="PF01915"/>
    </source>
</evidence>
<dbReference type="OrthoDB" id="9805821at2"/>
<dbReference type="InterPro" id="IPR002772">
    <property type="entry name" value="Glyco_hydro_3_C"/>
</dbReference>
<feature type="domain" description="Glycoside hydrolase family 3 C-terminal" evidence="8">
    <location>
        <begin position="662"/>
        <end position="766"/>
    </location>
</feature>
<comment type="catalytic activity">
    <reaction evidence="1">
        <text>Hydrolysis of terminal, non-reducing beta-D-glucosyl residues with release of beta-D-glucose.</text>
        <dbReference type="EC" id="3.2.1.21"/>
    </reaction>
</comment>
<evidence type="ECO:0000256" key="1">
    <source>
        <dbReference type="ARBA" id="ARBA00000448"/>
    </source>
</evidence>
<sequence>MTQQRRWKWLVPSVGIALLATSVPLSAQAGTTYTTTTHTDGRTSFVRVQNPNGGATLSYAGDTELITLADGDATLAFKDSNGNGELDPWEDWREDYETRAQALAQSVSIDQIAGLMLFSSHQRDQAAGLTDAQRAFLSNDELRNVLNAGPNDVEDNVTWNNEVQAFVEGLATGDEPYIPVNFSSDPRSTAGRAQYDSSGDISRWPSHLGLAAIHDTDVIHDFARIASEEYRALGIATALGPQIDTSTDPRWLRVDGTFGEDFDQSADAAAAYVHASQNSFDEDGNPLGWGRDSINTMIKHVPGDAAGEGGREAHTGAGRYNVFPGDGFDGHLAPFIAGLDSMSMMSKYSISIDADGEPMFGNRVGSAYNKELIDIVRAEYGYDGVICTDWGVTSFIAHGMDGASVDQRHFLILVAGLDMFGGNNNKAPVLAAYDLWQAAYEAGDLDISADERFRKSAERILRMFFAPGIYDDPYLDLAESQAIVASPDKVAAGYQAQLNSVVMLKNADGTIQERELAYWADKTVYIPSSMNSGFPSLFGGISGATSGPTMDVATAERYFGTVLTDEPVLDDDGNVIDFTMPDLTDVDLVVAGMRSPMNGTNFSSAGLAPDGTFYPLSLQYRPYTADGPNVRRVSIAGDILPDGSQQNRSYYGETSRIANERDLDAVLDAVAAVDDSIPVIVALKAVNPTIPAEFEPAIDALVVGFSVSDGALFDVILGQHDPQGRLPIAFPRDMDAVEAQLEDLPHDMDAYVDTEGNEYEYGFGLSWEDSDPTDPPVTPKPTPNPVDVYTTPGFHNVNGRWWQTECEPYSQTVRCRTEIWATIVWYKGGGQFVRDTGWHFNNLTYLPFMTRQQWSANPLGYTGEFTSDGRKWMTECDTERSGRDGCRSYLWVHNVVESQPRAEGGYTYTLVDKWVFNNIVKFRAR</sequence>
<evidence type="ECO:0000256" key="5">
    <source>
        <dbReference type="ARBA" id="ARBA00022801"/>
    </source>
</evidence>
<dbReference type="InterPro" id="IPR051915">
    <property type="entry name" value="Cellulose_Degrad_GH3"/>
</dbReference>
<evidence type="ECO:0000256" key="6">
    <source>
        <dbReference type="ARBA" id="ARBA00023295"/>
    </source>
</evidence>
<keyword evidence="6" id="KW-0326">Glycosidase</keyword>
<protein>
    <recommendedName>
        <fullName evidence="3">beta-glucosidase</fullName>
        <ecNumber evidence="3">3.2.1.21</ecNumber>
    </recommendedName>
</protein>
<dbReference type="AlphaFoldDB" id="A0A1Q2CCQ6"/>
<dbReference type="SUPFAM" id="SSF51445">
    <property type="entry name" value="(Trans)glycosidases"/>
    <property type="match status" value="1"/>
</dbReference>
<dbReference type="Pfam" id="PF00933">
    <property type="entry name" value="Glyco_hydro_3"/>
    <property type="match status" value="1"/>
</dbReference>
<evidence type="ECO:0000259" key="7">
    <source>
        <dbReference type="Pfam" id="PF00933"/>
    </source>
</evidence>
<evidence type="ECO:0000256" key="3">
    <source>
        <dbReference type="ARBA" id="ARBA00012744"/>
    </source>
</evidence>
<reference evidence="9 10" key="1">
    <citation type="journal article" date="2016" name="Int. J. Syst. Evol. Microbiol.">
        <title>Tessaracoccus flavus sp. nov., isolated from the drainage system of a lindane-producing factory.</title>
        <authorList>
            <person name="Kumari R."/>
            <person name="Singh P."/>
            <person name="Schumann P."/>
            <person name="Lal R."/>
        </authorList>
    </citation>
    <scope>NUCLEOTIDE SEQUENCE [LARGE SCALE GENOMIC DNA]</scope>
    <source>
        <strain evidence="9 10">RP1T</strain>
    </source>
</reference>
<organism evidence="9 10">
    <name type="scientific">Tessaracoccus flavus</name>
    <dbReference type="NCBI Taxonomy" id="1610493"/>
    <lineage>
        <taxon>Bacteria</taxon>
        <taxon>Bacillati</taxon>
        <taxon>Actinomycetota</taxon>
        <taxon>Actinomycetes</taxon>
        <taxon>Propionibacteriales</taxon>
        <taxon>Propionibacteriaceae</taxon>
        <taxon>Tessaracoccus</taxon>
    </lineage>
</organism>
<dbReference type="SUPFAM" id="SSF52279">
    <property type="entry name" value="Beta-D-glucan exohydrolase, C-terminal domain"/>
    <property type="match status" value="1"/>
</dbReference>
<dbReference type="InterPro" id="IPR036962">
    <property type="entry name" value="Glyco_hydro_3_N_sf"/>
</dbReference>
<accession>A0A1Q2CCQ6</accession>
<dbReference type="KEGG" id="tfl:RPIT_02945"/>
<evidence type="ECO:0000313" key="9">
    <source>
        <dbReference type="EMBL" id="AQP43899.1"/>
    </source>
</evidence>
<keyword evidence="5" id="KW-0378">Hydrolase</keyword>